<dbReference type="Gene3D" id="3.30.9.10">
    <property type="entry name" value="D-Amino Acid Oxidase, subunit A, domain 2"/>
    <property type="match status" value="1"/>
</dbReference>
<evidence type="ECO:0000313" key="14">
    <source>
        <dbReference type="EMBL" id="MFK4753845.1"/>
    </source>
</evidence>
<evidence type="ECO:0000256" key="3">
    <source>
        <dbReference type="ARBA" id="ARBA00022630"/>
    </source>
</evidence>
<feature type="domain" description="MnmC-like methyltransferase" evidence="13">
    <location>
        <begin position="134"/>
        <end position="262"/>
    </location>
</feature>
<organism evidence="14 15">
    <name type="scientific">Oceanobacter antarcticus</name>
    <dbReference type="NCBI Taxonomy" id="3133425"/>
    <lineage>
        <taxon>Bacteria</taxon>
        <taxon>Pseudomonadati</taxon>
        <taxon>Pseudomonadota</taxon>
        <taxon>Gammaproteobacteria</taxon>
        <taxon>Oceanospirillales</taxon>
        <taxon>Oceanospirillaceae</taxon>
        <taxon>Oceanobacter</taxon>
    </lineage>
</organism>
<gene>
    <name evidence="10 14" type="primary">mnmC</name>
    <name evidence="14" type="ORF">WG929_15635</name>
</gene>
<keyword evidence="8 10" id="KW-0560">Oxidoreductase</keyword>
<feature type="domain" description="FAD dependent oxidoreductase" evidence="12">
    <location>
        <begin position="298"/>
        <end position="673"/>
    </location>
</feature>
<evidence type="ECO:0000256" key="10">
    <source>
        <dbReference type="HAMAP-Rule" id="MF_01102"/>
    </source>
</evidence>
<comment type="similarity">
    <text evidence="10">In the N-terminal section; belongs to the methyltransferase superfamily. tRNA (mnm(5)s(2)U34)-methyltransferase family.</text>
</comment>
<comment type="similarity">
    <text evidence="10">In the C-terminal section; belongs to the DAO family.</text>
</comment>
<feature type="compositionally biased region" description="Low complexity" evidence="11">
    <location>
        <begin position="1"/>
        <end position="15"/>
    </location>
</feature>
<comment type="cofactor">
    <cofactor evidence="10">
        <name>FAD</name>
        <dbReference type="ChEBI" id="CHEBI:57692"/>
    </cofactor>
</comment>
<dbReference type="NCBIfam" id="TIGR03197">
    <property type="entry name" value="MnmC_Cterm"/>
    <property type="match status" value="1"/>
</dbReference>
<dbReference type="EMBL" id="JBBKTX010000021">
    <property type="protein sequence ID" value="MFK4753845.1"/>
    <property type="molecule type" value="Genomic_DNA"/>
</dbReference>
<evidence type="ECO:0000256" key="1">
    <source>
        <dbReference type="ARBA" id="ARBA00022490"/>
    </source>
</evidence>
<dbReference type="Pfam" id="PF05430">
    <property type="entry name" value="Methyltransf_30"/>
    <property type="match status" value="1"/>
</dbReference>
<evidence type="ECO:0000259" key="13">
    <source>
        <dbReference type="Pfam" id="PF05430"/>
    </source>
</evidence>
<dbReference type="InterPro" id="IPR029063">
    <property type="entry name" value="SAM-dependent_MTases_sf"/>
</dbReference>
<dbReference type="SUPFAM" id="SSF54373">
    <property type="entry name" value="FAD-linked reductases, C-terminal domain"/>
    <property type="match status" value="1"/>
</dbReference>
<feature type="region of interest" description="FAD-dependent cmnm(5)s(2)U34 oxidoreductase" evidence="10">
    <location>
        <begin position="301"/>
        <end position="710"/>
    </location>
</feature>
<dbReference type="EC" id="2.1.1.61" evidence="10"/>
<dbReference type="EC" id="1.5.-.-" evidence="10"/>
<keyword evidence="7 10" id="KW-0274">FAD</keyword>
<dbReference type="PANTHER" id="PTHR13847:SF283">
    <property type="entry name" value="TRNA 5-METHYLAMINOMETHYL-2-THIOURIDINE BIOSYNTHESIS BIFUNCTIONAL PROTEIN MNMC"/>
    <property type="match status" value="1"/>
</dbReference>
<protein>
    <recommendedName>
        <fullName evidence="10">tRNA 5-methylaminomethyl-2-thiouridine biosynthesis bifunctional protein MnmC</fullName>
        <shortName evidence="10">tRNA mnm(5)s(2)U biosynthesis bifunctional protein</shortName>
    </recommendedName>
    <domain>
        <recommendedName>
            <fullName evidence="10">tRNA (mnm(5)s(2)U34)-methyltransferase</fullName>
            <ecNumber evidence="10">2.1.1.61</ecNumber>
        </recommendedName>
    </domain>
    <domain>
        <recommendedName>
            <fullName evidence="10">FAD-dependent cmnm(5)s(2)U34 oxidoreductase</fullName>
            <ecNumber evidence="10">1.5.-.-</ecNumber>
        </recommendedName>
    </domain>
</protein>
<dbReference type="NCBIfam" id="NF033855">
    <property type="entry name" value="tRNA_MNMC2"/>
    <property type="match status" value="1"/>
</dbReference>
<evidence type="ECO:0000259" key="12">
    <source>
        <dbReference type="Pfam" id="PF01266"/>
    </source>
</evidence>
<dbReference type="InterPro" id="IPR047785">
    <property type="entry name" value="tRNA_MNMC2"/>
</dbReference>
<keyword evidence="3 10" id="KW-0285">Flavoprotein</keyword>
<accession>A0ABW8NLI3</accession>
<dbReference type="HAMAP" id="MF_01102">
    <property type="entry name" value="MnmC"/>
    <property type="match status" value="1"/>
</dbReference>
<evidence type="ECO:0000256" key="5">
    <source>
        <dbReference type="ARBA" id="ARBA00022691"/>
    </source>
</evidence>
<dbReference type="InterPro" id="IPR006076">
    <property type="entry name" value="FAD-dep_OxRdtase"/>
</dbReference>
<keyword evidence="6 10" id="KW-0819">tRNA processing</keyword>
<feature type="region of interest" description="Disordered" evidence="11">
    <location>
        <begin position="1"/>
        <end position="31"/>
    </location>
</feature>
<evidence type="ECO:0000256" key="7">
    <source>
        <dbReference type="ARBA" id="ARBA00022827"/>
    </source>
</evidence>
<dbReference type="Gene3D" id="3.40.50.150">
    <property type="entry name" value="Vaccinia Virus protein VP39"/>
    <property type="match status" value="1"/>
</dbReference>
<keyword evidence="9 10" id="KW-0511">Multifunctional enzyme</keyword>
<dbReference type="Proteomes" id="UP001620597">
    <property type="component" value="Unassembled WGS sequence"/>
</dbReference>
<evidence type="ECO:0000256" key="6">
    <source>
        <dbReference type="ARBA" id="ARBA00022694"/>
    </source>
</evidence>
<evidence type="ECO:0000256" key="8">
    <source>
        <dbReference type="ARBA" id="ARBA00023002"/>
    </source>
</evidence>
<keyword evidence="15" id="KW-1185">Reference proteome</keyword>
<evidence type="ECO:0000313" key="15">
    <source>
        <dbReference type="Proteomes" id="UP001620597"/>
    </source>
</evidence>
<comment type="catalytic activity">
    <reaction evidence="10">
        <text>5-aminomethyl-2-thiouridine(34) in tRNA + S-adenosyl-L-methionine = 5-methylaminomethyl-2-thiouridine(34) in tRNA + S-adenosyl-L-homocysteine + H(+)</text>
        <dbReference type="Rhea" id="RHEA:19569"/>
        <dbReference type="Rhea" id="RHEA-COMP:10195"/>
        <dbReference type="Rhea" id="RHEA-COMP:10197"/>
        <dbReference type="ChEBI" id="CHEBI:15378"/>
        <dbReference type="ChEBI" id="CHEBI:57856"/>
        <dbReference type="ChEBI" id="CHEBI:59789"/>
        <dbReference type="ChEBI" id="CHEBI:74454"/>
        <dbReference type="ChEBI" id="CHEBI:74455"/>
        <dbReference type="EC" id="2.1.1.61"/>
    </reaction>
</comment>
<dbReference type="InterPro" id="IPR036188">
    <property type="entry name" value="FAD/NAD-bd_sf"/>
</dbReference>
<evidence type="ECO:0000256" key="2">
    <source>
        <dbReference type="ARBA" id="ARBA00022603"/>
    </source>
</evidence>
<dbReference type="PANTHER" id="PTHR13847">
    <property type="entry name" value="SARCOSINE DEHYDROGENASE-RELATED"/>
    <property type="match status" value="1"/>
</dbReference>
<evidence type="ECO:0000256" key="9">
    <source>
        <dbReference type="ARBA" id="ARBA00023268"/>
    </source>
</evidence>
<keyword evidence="1 10" id="KW-0963">Cytoplasm</keyword>
<dbReference type="NCBIfam" id="NF002481">
    <property type="entry name" value="PRK01747.1-2"/>
    <property type="match status" value="1"/>
</dbReference>
<keyword evidence="5 10" id="KW-0949">S-adenosyl-L-methionine</keyword>
<dbReference type="Pfam" id="PF01266">
    <property type="entry name" value="DAO"/>
    <property type="match status" value="1"/>
</dbReference>
<sequence>MAETTSRSNGSNNTSHRTHSRPGPLPPLTPPEITWQNDVLPVSSQFDDPYFSLHDGLAESRYVFLQHNQLPHRWASWRGPFCIVETGFGTGLNFLTTWQAFRQQPNNDCWLHITSIEKYPLSRQQLSRALALWPELAELTTQLLTQYPDAITGFHSLCWPEQRVQLTLILDDVVDALAELSGPVHAWYLDGFAPANNPEMWQPDLFKQIRRLSRRHPQLTGSTTLATFTAASVVRRGLQGAGFNVYKPKGYNGKREMLAATYKASIGPEQPPEANSQPWMTPSLPTPMSLSDSSAAAVIIVGAGLAGATTARALAERGIKVQVIDQSGIATGASGNPQGGLYVKLAANDQATHTEFYLHAYLTSLRWMNRLFEPSADGVWNACGVLQLAWSAAEQQRQQKFLDRLHYPASLIQPVSAAQASVLAGSPQQQGGLFFPAAGWVSPADVCQRLLDHSLIDVQIANVSAITQLTNKHWQLQLDTTTDTAGTTSSSQTTQQLVIATAATTQQLLPDTYLPIKSIRGQLTYLDAAQSPPLTTVLCGRSYMAPPREGQLVLGATYHQNDPDKTLREQDHQTNLGHLQDFGDLWGTLASKVSTHKLVVGGRTSFRCTTPDYLPMAGPVVDTDRFIHCYAPMIKNARQIPARKAPLLEGLWINLGHGSRGLASAPLCAELLACQITGSALPVSNRVAEALWPGRFLLRDMIRRKLPIKR</sequence>
<proteinExistence type="inferred from homology"/>
<keyword evidence="2 10" id="KW-0489">Methyltransferase</keyword>
<feature type="region of interest" description="tRNA (mnm(5)s(2)U34)-methyltransferase" evidence="10">
    <location>
        <begin position="1"/>
        <end position="263"/>
    </location>
</feature>
<dbReference type="RefSeq" id="WP_416206834.1">
    <property type="nucleotide sequence ID" value="NZ_JBBKTX010000021.1"/>
</dbReference>
<reference evidence="14 15" key="1">
    <citation type="submission" date="2024-03" db="EMBL/GenBank/DDBJ databases">
        <title>High-quality draft genome sequence of Oceanobacter sp. wDCs-4.</title>
        <authorList>
            <person name="Dong C."/>
        </authorList>
    </citation>
    <scope>NUCLEOTIDE SEQUENCE [LARGE SCALE GENOMIC DNA]</scope>
    <source>
        <strain evidence="15">wDCs-4</strain>
    </source>
</reference>
<evidence type="ECO:0000256" key="4">
    <source>
        <dbReference type="ARBA" id="ARBA00022679"/>
    </source>
</evidence>
<comment type="subcellular location">
    <subcellularLocation>
        <location evidence="10">Cytoplasm</location>
    </subcellularLocation>
</comment>
<dbReference type="SUPFAM" id="SSF51905">
    <property type="entry name" value="FAD/NAD(P)-binding domain"/>
    <property type="match status" value="1"/>
</dbReference>
<dbReference type="InterPro" id="IPR008471">
    <property type="entry name" value="MnmC-like_methylTransf"/>
</dbReference>
<dbReference type="Gene3D" id="3.50.50.60">
    <property type="entry name" value="FAD/NAD(P)-binding domain"/>
    <property type="match status" value="1"/>
</dbReference>
<comment type="function">
    <text evidence="10">Catalyzes the last two steps in the biosynthesis of 5-methylaminomethyl-2-thiouridine (mnm(5)s(2)U) at the wobble position (U34) in tRNA. Catalyzes the FAD-dependent demodification of cmnm(5)s(2)U34 to nm(5)s(2)U34, followed by the transfer of a methyl group from S-adenosyl-L-methionine to nm(5)s(2)U34, to form mnm(5)s(2)U34.</text>
</comment>
<dbReference type="InterPro" id="IPR017610">
    <property type="entry name" value="tRNA_S-uridine_synth_MnmC_C"/>
</dbReference>
<comment type="caution">
    <text evidence="14">The sequence shown here is derived from an EMBL/GenBank/DDBJ whole genome shotgun (WGS) entry which is preliminary data.</text>
</comment>
<name>A0ABW8NLI3_9GAMM</name>
<dbReference type="InterPro" id="IPR023032">
    <property type="entry name" value="tRNA_MAMT_biosynth_bifunc_MnmC"/>
</dbReference>
<evidence type="ECO:0000256" key="11">
    <source>
        <dbReference type="SAM" id="MobiDB-lite"/>
    </source>
</evidence>
<keyword evidence="4 10" id="KW-0808">Transferase</keyword>